<dbReference type="PANTHER" id="PTHR40465">
    <property type="entry name" value="CHROMOSOME 1, WHOLE GENOME SHOTGUN SEQUENCE"/>
    <property type="match status" value="1"/>
</dbReference>
<feature type="domain" description="DUF6534" evidence="2">
    <location>
        <begin position="171"/>
        <end position="259"/>
    </location>
</feature>
<dbReference type="Proteomes" id="UP000015241">
    <property type="component" value="Unassembled WGS sequence"/>
</dbReference>
<evidence type="ECO:0000313" key="3">
    <source>
        <dbReference type="EMBL" id="EPS95726.1"/>
    </source>
</evidence>
<gene>
    <name evidence="3" type="ORF">FOMPIDRAFT_1025640</name>
</gene>
<dbReference type="InterPro" id="IPR045339">
    <property type="entry name" value="DUF6534"/>
</dbReference>
<keyword evidence="4" id="KW-1185">Reference proteome</keyword>
<feature type="transmembrane region" description="Helical" evidence="1">
    <location>
        <begin position="49"/>
        <end position="72"/>
    </location>
</feature>
<feature type="transmembrane region" description="Helical" evidence="1">
    <location>
        <begin position="92"/>
        <end position="113"/>
    </location>
</feature>
<sequence length="341" mass="37853">MTGLNIHLDGSVGCFFAGILLSGILYGCTCAQVLYYIKEYPKDSKALKLLVAFIWALDTATTVENGQVLWYFTVSSHQNPTALRYAPPSFRAQYSLSAISVFVVQCHYLLTIWRLLAQKSYRAPMLATAVLLAVISLACGLADVYITTDNNFVPIAFARVKIPAYLQTIAACITDVFITISLCWILRGKRTGLAQSESRIWWLTFSMVNRGILTAILQIVVLVTYAALQQSNVLLWLVFHFPGTQIYTNSLLAVLNVRHFVLESKRSKFPSFKSAIPLGKLKRPTATESLDYVGSYNSQQQQQQQQSVLPTIITISTDVVRDSEVRAAKDAAAGFVKSTAW</sequence>
<feature type="transmembrane region" description="Helical" evidence="1">
    <location>
        <begin position="207"/>
        <end position="228"/>
    </location>
</feature>
<dbReference type="STRING" id="743788.S8DR52"/>
<reference evidence="3 4" key="1">
    <citation type="journal article" date="2012" name="Science">
        <title>The Paleozoic origin of enzymatic lignin decomposition reconstructed from 31 fungal genomes.</title>
        <authorList>
            <person name="Floudas D."/>
            <person name="Binder M."/>
            <person name="Riley R."/>
            <person name="Barry K."/>
            <person name="Blanchette R.A."/>
            <person name="Henrissat B."/>
            <person name="Martinez A.T."/>
            <person name="Otillar R."/>
            <person name="Spatafora J.W."/>
            <person name="Yadav J.S."/>
            <person name="Aerts A."/>
            <person name="Benoit I."/>
            <person name="Boyd A."/>
            <person name="Carlson A."/>
            <person name="Copeland A."/>
            <person name="Coutinho P.M."/>
            <person name="de Vries R.P."/>
            <person name="Ferreira P."/>
            <person name="Findley K."/>
            <person name="Foster B."/>
            <person name="Gaskell J."/>
            <person name="Glotzer D."/>
            <person name="Gorecki P."/>
            <person name="Heitman J."/>
            <person name="Hesse C."/>
            <person name="Hori C."/>
            <person name="Igarashi K."/>
            <person name="Jurgens J.A."/>
            <person name="Kallen N."/>
            <person name="Kersten P."/>
            <person name="Kohler A."/>
            <person name="Kuees U."/>
            <person name="Kumar T.K.A."/>
            <person name="Kuo A."/>
            <person name="LaButti K."/>
            <person name="Larrondo L.F."/>
            <person name="Lindquist E."/>
            <person name="Ling A."/>
            <person name="Lombard V."/>
            <person name="Lucas S."/>
            <person name="Lundell T."/>
            <person name="Martin R."/>
            <person name="McLaughlin D.J."/>
            <person name="Morgenstern I."/>
            <person name="Morin E."/>
            <person name="Murat C."/>
            <person name="Nagy L.G."/>
            <person name="Nolan M."/>
            <person name="Ohm R.A."/>
            <person name="Patyshakuliyeva A."/>
            <person name="Rokas A."/>
            <person name="Ruiz-Duenas F.J."/>
            <person name="Sabat G."/>
            <person name="Salamov A."/>
            <person name="Samejima M."/>
            <person name="Schmutz J."/>
            <person name="Slot J.C."/>
            <person name="St John F."/>
            <person name="Stenlid J."/>
            <person name="Sun H."/>
            <person name="Sun S."/>
            <person name="Syed K."/>
            <person name="Tsang A."/>
            <person name="Wiebenga A."/>
            <person name="Young D."/>
            <person name="Pisabarro A."/>
            <person name="Eastwood D.C."/>
            <person name="Martin F."/>
            <person name="Cullen D."/>
            <person name="Grigoriev I.V."/>
            <person name="Hibbett D.S."/>
        </authorList>
    </citation>
    <scope>NUCLEOTIDE SEQUENCE</scope>
    <source>
        <strain evidence="4">FP-58527</strain>
    </source>
</reference>
<organism evidence="3 4">
    <name type="scientific">Fomitopsis schrenkii</name>
    <name type="common">Brown rot fungus</name>
    <dbReference type="NCBI Taxonomy" id="2126942"/>
    <lineage>
        <taxon>Eukaryota</taxon>
        <taxon>Fungi</taxon>
        <taxon>Dikarya</taxon>
        <taxon>Basidiomycota</taxon>
        <taxon>Agaricomycotina</taxon>
        <taxon>Agaricomycetes</taxon>
        <taxon>Polyporales</taxon>
        <taxon>Fomitopsis</taxon>
    </lineage>
</organism>
<evidence type="ECO:0000313" key="4">
    <source>
        <dbReference type="Proteomes" id="UP000015241"/>
    </source>
</evidence>
<dbReference type="AlphaFoldDB" id="S8DR52"/>
<dbReference type="EMBL" id="KE504201">
    <property type="protein sequence ID" value="EPS95726.1"/>
    <property type="molecule type" value="Genomic_DNA"/>
</dbReference>
<proteinExistence type="predicted"/>
<dbReference type="OrthoDB" id="3063206at2759"/>
<dbReference type="InParanoid" id="S8DR52"/>
<accession>S8DR52</accession>
<feature type="transmembrane region" description="Helical" evidence="1">
    <location>
        <begin position="15"/>
        <end position="37"/>
    </location>
</feature>
<keyword evidence="1" id="KW-0472">Membrane</keyword>
<keyword evidence="1" id="KW-0812">Transmembrane</keyword>
<dbReference type="Pfam" id="PF20152">
    <property type="entry name" value="DUF6534"/>
    <property type="match status" value="1"/>
</dbReference>
<dbReference type="PANTHER" id="PTHR40465:SF1">
    <property type="entry name" value="DUF6534 DOMAIN-CONTAINING PROTEIN"/>
    <property type="match status" value="1"/>
</dbReference>
<protein>
    <recommendedName>
        <fullName evidence="2">DUF6534 domain-containing protein</fullName>
    </recommendedName>
</protein>
<feature type="transmembrane region" description="Helical" evidence="1">
    <location>
        <begin position="166"/>
        <end position="186"/>
    </location>
</feature>
<keyword evidence="1" id="KW-1133">Transmembrane helix</keyword>
<feature type="transmembrane region" description="Helical" evidence="1">
    <location>
        <begin position="125"/>
        <end position="146"/>
    </location>
</feature>
<name>S8DR52_FOMSC</name>
<evidence type="ECO:0000259" key="2">
    <source>
        <dbReference type="Pfam" id="PF20152"/>
    </source>
</evidence>
<evidence type="ECO:0000256" key="1">
    <source>
        <dbReference type="SAM" id="Phobius"/>
    </source>
</evidence>
<dbReference type="HOGENOM" id="CLU_046025_5_1_1"/>
<feature type="transmembrane region" description="Helical" evidence="1">
    <location>
        <begin position="234"/>
        <end position="257"/>
    </location>
</feature>